<dbReference type="GeneTree" id="ENSGT00390000017353"/>
<feature type="compositionally biased region" description="Basic and acidic residues" evidence="2">
    <location>
        <begin position="421"/>
        <end position="436"/>
    </location>
</feature>
<accession>A0A3Q1JNM3</accession>
<reference evidence="3" key="1">
    <citation type="submission" date="2021-04" db="EMBL/GenBank/DDBJ databases">
        <authorList>
            <consortium name="Wellcome Sanger Institute Data Sharing"/>
        </authorList>
    </citation>
    <scope>NUCLEOTIDE SEQUENCE [LARGE SCALE GENOMIC DNA]</scope>
</reference>
<sequence>MHSSNREKDARHSGTGIYYQAIPAVGADGKNIMKLIPVQKVNGQFFQTDLNKPRTDPTPQKGVTTSISSAPEQLVKKVSMSPLATQHIFREALSRPVELDHGYSLNKHSPKQQTVSLTAKVPPTPASNCGKSVRRPCQLPVTVKSPALPKGHCILIPPNAQVQTVPASELPPGIKKQIFVSSGNSAPGPSRVVYVSPVTTVNQGATPPTDSAVDSLKLKTICNSKPHLKLIPKVSQRPNSPIKWVIEEEESSTARHLNPLNSSSVTSEILRAVAERETSRKHCDVIGKTASQSILGKSGQGQENALVMCNGKVFFLAKKCSLPFKMGQSDPSASTTVPSVEDDLRIVISDESDDVIDLCDDDDATQEETSLDEDNVIFVSYIPPKSESASLKNVMLKSQMELEKEKVQLAATESNSLTDGKQLDGRDERSPPRGREPGQSNLISTSVCSSAVMNMHEDPHVKSQQNTSTQQVKSVEVDAETENPADPSTSDSSSRTCSQKEKDTHNKESYPDPATGWTASLAPTPCQKTDHLLRKIFGITADVNVSLHRVDETSAWSVLAQPLQNKTKRSAEDHQEPTNSLQELYESSKRRETDNYSGLINIKRVKLRKESELSADPATPTPRTDVPLRNNCHSGQRSLCGTSCDGESAPVSGYVEPIDEDFPSTNEDDIPNSKTCVEMSTNTRRIGRTRKPTTCPCCTTGSLDHTVKSSIRSEEPEKCAWTTEQIRTKEGRTKTPGKTSGKISCVTAKSKKYRTYEFPASENLNTTSTDFKELEYDEQIEKLRELLKEKEKSLELTRNRMR</sequence>
<dbReference type="InParanoid" id="A0A3Q1JNM3"/>
<evidence type="ECO:0000256" key="1">
    <source>
        <dbReference type="SAM" id="Coils"/>
    </source>
</evidence>
<feature type="coiled-coil region" evidence="1">
    <location>
        <begin position="773"/>
        <end position="800"/>
    </location>
</feature>
<keyword evidence="1" id="KW-0175">Coiled coil</keyword>
<name>A0A3Q1JNM3_ANATE</name>
<keyword evidence="4" id="KW-1185">Reference proteome</keyword>
<dbReference type="Ensembl" id="ENSATET00000032812.3">
    <property type="protein sequence ID" value="ENSATEP00000032338.1"/>
    <property type="gene ID" value="ENSATEG00000022276.3"/>
</dbReference>
<dbReference type="PANTHER" id="PTHR16131:SF2">
    <property type="entry name" value="LIGAND-DEPENDENT NUCLEAR RECEPTOR-INTERACTING FACTOR 1"/>
    <property type="match status" value="1"/>
</dbReference>
<gene>
    <name evidence="3" type="primary">BRCA2</name>
</gene>
<feature type="region of interest" description="Disordered" evidence="2">
    <location>
        <begin position="459"/>
        <end position="523"/>
    </location>
</feature>
<evidence type="ECO:0000256" key="2">
    <source>
        <dbReference type="SAM" id="MobiDB-lite"/>
    </source>
</evidence>
<dbReference type="Pfam" id="PF15741">
    <property type="entry name" value="LRIF1"/>
    <property type="match status" value="1"/>
</dbReference>
<feature type="region of interest" description="Disordered" evidence="2">
    <location>
        <begin position="104"/>
        <end position="131"/>
    </location>
</feature>
<feature type="region of interest" description="Disordered" evidence="2">
    <location>
        <begin position="406"/>
        <end position="442"/>
    </location>
</feature>
<dbReference type="GO" id="GO:0042974">
    <property type="term" value="F:nuclear retinoic acid receptor binding"/>
    <property type="evidence" value="ECO:0007669"/>
    <property type="project" value="InterPro"/>
</dbReference>
<dbReference type="FunCoup" id="A0A3Q1JNM3">
    <property type="interactions" value="240"/>
</dbReference>
<feature type="compositionally biased region" description="Low complexity" evidence="2">
    <location>
        <begin position="488"/>
        <end position="497"/>
    </location>
</feature>
<reference evidence="3" key="2">
    <citation type="submission" date="2025-08" db="UniProtKB">
        <authorList>
            <consortium name="Ensembl"/>
        </authorList>
    </citation>
    <scope>IDENTIFICATION</scope>
</reference>
<proteinExistence type="predicted"/>
<feature type="region of interest" description="Disordered" evidence="2">
    <location>
        <begin position="565"/>
        <end position="592"/>
    </location>
</feature>
<evidence type="ECO:0000313" key="3">
    <source>
        <dbReference type="Ensembl" id="ENSATEP00000032338.1"/>
    </source>
</evidence>
<reference evidence="3" key="3">
    <citation type="submission" date="2025-09" db="UniProtKB">
        <authorList>
            <consortium name="Ensembl"/>
        </authorList>
    </citation>
    <scope>IDENTIFICATION</scope>
</reference>
<dbReference type="AlphaFoldDB" id="A0A3Q1JNM3"/>
<dbReference type="GO" id="GO:0006355">
    <property type="term" value="P:regulation of DNA-templated transcription"/>
    <property type="evidence" value="ECO:0007669"/>
    <property type="project" value="InterPro"/>
</dbReference>
<dbReference type="Proteomes" id="UP000265040">
    <property type="component" value="Chromosome 7"/>
</dbReference>
<feature type="compositionally biased region" description="Polar residues" evidence="2">
    <location>
        <begin position="462"/>
        <end position="473"/>
    </location>
</feature>
<evidence type="ECO:0000313" key="4">
    <source>
        <dbReference type="Proteomes" id="UP000265040"/>
    </source>
</evidence>
<organism evidence="3 4">
    <name type="scientific">Anabas testudineus</name>
    <name type="common">Climbing perch</name>
    <name type="synonym">Anthias testudineus</name>
    <dbReference type="NCBI Taxonomy" id="64144"/>
    <lineage>
        <taxon>Eukaryota</taxon>
        <taxon>Metazoa</taxon>
        <taxon>Chordata</taxon>
        <taxon>Craniata</taxon>
        <taxon>Vertebrata</taxon>
        <taxon>Euteleostomi</taxon>
        <taxon>Actinopterygii</taxon>
        <taxon>Neopterygii</taxon>
        <taxon>Teleostei</taxon>
        <taxon>Neoteleostei</taxon>
        <taxon>Acanthomorphata</taxon>
        <taxon>Anabantaria</taxon>
        <taxon>Anabantiformes</taxon>
        <taxon>Anabantoidei</taxon>
        <taxon>Anabantidae</taxon>
        <taxon>Anabas</taxon>
    </lineage>
</organism>
<dbReference type="PANTHER" id="PTHR16131">
    <property type="entry name" value="LIGAND-DEPENDENT NUCLEAR RECEPTOR-INTERACTING FACTOR 1"/>
    <property type="match status" value="1"/>
</dbReference>
<dbReference type="InterPro" id="IPR026191">
    <property type="entry name" value="LRIF1"/>
</dbReference>
<evidence type="ECO:0008006" key="5">
    <source>
        <dbReference type="Google" id="ProtNLM"/>
    </source>
</evidence>
<feature type="region of interest" description="Disordered" evidence="2">
    <location>
        <begin position="609"/>
        <end position="630"/>
    </location>
</feature>
<feature type="compositionally biased region" description="Basic and acidic residues" evidence="2">
    <location>
        <begin position="498"/>
        <end position="510"/>
    </location>
</feature>
<protein>
    <recommendedName>
        <fullName evidence="5">Ligand dependent nuclear receptor interacting factor 1</fullName>
    </recommendedName>
</protein>
<dbReference type="STRING" id="64144.ENSATEP00000032338"/>
<dbReference type="OMA" id="ENCTRES"/>
<dbReference type="OrthoDB" id="9944055at2759"/>